<dbReference type="InterPro" id="IPR013201">
    <property type="entry name" value="Prot_inhib_I29"/>
</dbReference>
<keyword evidence="4" id="KW-0788">Thiol protease</keyword>
<comment type="similarity">
    <text evidence="1">Belongs to the peptidase C1 family.</text>
</comment>
<evidence type="ECO:0000256" key="7">
    <source>
        <dbReference type="SAM" id="SignalP"/>
    </source>
</evidence>
<dbReference type="Gene3D" id="3.90.70.10">
    <property type="entry name" value="Cysteine proteinases"/>
    <property type="match status" value="1"/>
</dbReference>
<dbReference type="InterPro" id="IPR013128">
    <property type="entry name" value="Peptidase_C1A"/>
</dbReference>
<feature type="domain" description="Cathepsin propeptide inhibitor" evidence="9">
    <location>
        <begin position="62"/>
        <end position="122"/>
    </location>
</feature>
<evidence type="ECO:0000259" key="8">
    <source>
        <dbReference type="SMART" id="SM00645"/>
    </source>
</evidence>
<dbReference type="CDD" id="cd02248">
    <property type="entry name" value="Peptidase_C1A"/>
    <property type="match status" value="1"/>
</dbReference>
<dbReference type="PROSITE" id="PS00139">
    <property type="entry name" value="THIOL_PROTEASE_CYS"/>
    <property type="match status" value="1"/>
</dbReference>
<dbReference type="EMBL" id="FN314525">
    <property type="protein sequence ID" value="CAX70258.1"/>
    <property type="molecule type" value="mRNA"/>
</dbReference>
<dbReference type="Pfam" id="PF00112">
    <property type="entry name" value="Peptidase_C1"/>
    <property type="match status" value="1"/>
</dbReference>
<dbReference type="PROSITE" id="PS00639">
    <property type="entry name" value="THIOL_PROTEASE_HIS"/>
    <property type="match status" value="1"/>
</dbReference>
<dbReference type="GO" id="GO:0006508">
    <property type="term" value="P:proteolysis"/>
    <property type="evidence" value="ECO:0007669"/>
    <property type="project" value="UniProtKB-KW"/>
</dbReference>
<evidence type="ECO:0000313" key="10">
    <source>
        <dbReference type="EMBL" id="CAX70258.1"/>
    </source>
</evidence>
<keyword evidence="3 10" id="KW-0378">Hydrolase</keyword>
<dbReference type="MEROPS" id="C01.152"/>
<evidence type="ECO:0000256" key="5">
    <source>
        <dbReference type="ARBA" id="ARBA00023145"/>
    </source>
</evidence>
<dbReference type="InterPro" id="IPR038765">
    <property type="entry name" value="Papain-like_cys_pep_sf"/>
</dbReference>
<dbReference type="PANTHER" id="PTHR12411">
    <property type="entry name" value="CYSTEINE PROTEASE FAMILY C1-RELATED"/>
    <property type="match status" value="1"/>
</dbReference>
<dbReference type="AlphaFoldDB" id="C1L6D0"/>
<dbReference type="InterPro" id="IPR039417">
    <property type="entry name" value="Peptidase_C1A_papain-like"/>
</dbReference>
<dbReference type="InterPro" id="IPR025661">
    <property type="entry name" value="Pept_asp_AS"/>
</dbReference>
<feature type="domain" description="Peptidase C1A papain C-terminal" evidence="8">
    <location>
        <begin position="150"/>
        <end position="371"/>
    </location>
</feature>
<feature type="signal peptide" evidence="7">
    <location>
        <begin position="1"/>
        <end position="17"/>
    </location>
</feature>
<dbReference type="FunFam" id="3.90.70.10:FF:000006">
    <property type="entry name" value="Cathepsin S"/>
    <property type="match status" value="1"/>
</dbReference>
<dbReference type="EC" id="3.4.22.15" evidence="10"/>
<reference evidence="10" key="1">
    <citation type="journal article" date="2009" name="Nature">
        <title>The Schistosoma japonicum genome reveals features of host-parasite interplay.</title>
        <authorList>
            <person name="Liu F."/>
            <person name="Zhou Y."/>
            <person name="Wang Z.Q."/>
            <person name="Lu G."/>
            <person name="Zheng H."/>
            <person name="Brindley P.J."/>
            <person name="McManus D.P."/>
            <person name="Blair D."/>
            <person name="Zhang Q.H."/>
            <person name="Zhong Y."/>
            <person name="Wang S."/>
            <person name="Han Z.G."/>
            <person name="Chen Z."/>
        </authorList>
    </citation>
    <scope>NUCLEOTIDE SEQUENCE</scope>
    <source>
        <strain evidence="10">Anhui</strain>
    </source>
</reference>
<evidence type="ECO:0000259" key="9">
    <source>
        <dbReference type="SMART" id="SM00848"/>
    </source>
</evidence>
<evidence type="ECO:0000256" key="2">
    <source>
        <dbReference type="ARBA" id="ARBA00022670"/>
    </source>
</evidence>
<dbReference type="PROSITE" id="PS00640">
    <property type="entry name" value="THIOL_PROTEASE_ASN"/>
    <property type="match status" value="1"/>
</dbReference>
<organism evidence="10">
    <name type="scientific">Schistosoma japonicum</name>
    <name type="common">Blood fluke</name>
    <dbReference type="NCBI Taxonomy" id="6182"/>
    <lineage>
        <taxon>Eukaryota</taxon>
        <taxon>Metazoa</taxon>
        <taxon>Spiralia</taxon>
        <taxon>Lophotrochozoa</taxon>
        <taxon>Platyhelminthes</taxon>
        <taxon>Trematoda</taxon>
        <taxon>Digenea</taxon>
        <taxon>Strigeidida</taxon>
        <taxon>Schistosomatoidea</taxon>
        <taxon>Schistosomatidae</taxon>
        <taxon>Schistosoma</taxon>
    </lineage>
</organism>
<dbReference type="PRINTS" id="PR00705">
    <property type="entry name" value="PAPAIN"/>
</dbReference>
<keyword evidence="7" id="KW-0732">Signal</keyword>
<protein>
    <submittedName>
        <fullName evidence="10">Cathepsin L</fullName>
        <ecNumber evidence="10">3.4.22.15</ecNumber>
    </submittedName>
</protein>
<evidence type="ECO:0000256" key="3">
    <source>
        <dbReference type="ARBA" id="ARBA00022801"/>
    </source>
</evidence>
<evidence type="ECO:0000256" key="1">
    <source>
        <dbReference type="ARBA" id="ARBA00008455"/>
    </source>
</evidence>
<keyword evidence="6" id="KW-1015">Disulfide bond</keyword>
<reference evidence="10" key="2">
    <citation type="submission" date="2009-03" db="EMBL/GenBank/DDBJ databases">
        <authorList>
            <person name="Gang L."/>
        </authorList>
    </citation>
    <scope>NUCLEOTIDE SEQUENCE</scope>
    <source>
        <strain evidence="10">Anhui</strain>
    </source>
</reference>
<evidence type="ECO:0000256" key="6">
    <source>
        <dbReference type="ARBA" id="ARBA00023157"/>
    </source>
</evidence>
<keyword evidence="2" id="KW-0645">Protease</keyword>
<feature type="chain" id="PRO_5018654025" evidence="7">
    <location>
        <begin position="18"/>
        <end position="372"/>
    </location>
</feature>
<sequence>MRFFVAFVIAFIPVALSNSEYEKWSDLESSFSLSQLFKQKAVGDGIFNSENLELLSNIGAAWKFFKINFKRAYGNVMEETKRFLIFGTNFIKMMEHNRAYQEGKATYKMGVNNFTDKTEYELRKLRGYRSACRIAKPKGSTFISSEHAKLPDRVDWRRNGAVTPVKNQGQCGSCWAFSSTGAIEGQHYRKTNRLVNLSEQQLIDCSKSYGNNGCEGGLMDLAFQYVRDNEGIDSEISYPYISGDGDENVRCLFNFTNIMAQVTGYINIHEGDERALMNAVTTIGPVSVAINAGLSSFSMYKSGIYSDPECASASEDLDHGVLLVGYGIEDGKPYWLIKNSWGEDWGDKGYVKILKDSKNMCSVASAASYPLV</sequence>
<name>C1L6D0_SCHJA</name>
<dbReference type="SMART" id="SM00848">
    <property type="entry name" value="Inhibitor_I29"/>
    <property type="match status" value="1"/>
</dbReference>
<dbReference type="InterPro" id="IPR000169">
    <property type="entry name" value="Pept_cys_AS"/>
</dbReference>
<dbReference type="InterPro" id="IPR025660">
    <property type="entry name" value="Pept_his_AS"/>
</dbReference>
<dbReference type="SMART" id="SM00645">
    <property type="entry name" value="Pept_C1"/>
    <property type="match status" value="1"/>
</dbReference>
<proteinExistence type="evidence at transcript level"/>
<dbReference type="Pfam" id="PF08246">
    <property type="entry name" value="Inhibitor_I29"/>
    <property type="match status" value="1"/>
</dbReference>
<dbReference type="InterPro" id="IPR000668">
    <property type="entry name" value="Peptidase_C1A_C"/>
</dbReference>
<dbReference type="GO" id="GO:0004197">
    <property type="term" value="F:cysteine-type endopeptidase activity"/>
    <property type="evidence" value="ECO:0007669"/>
    <property type="project" value="UniProtKB-EC"/>
</dbReference>
<evidence type="ECO:0000256" key="4">
    <source>
        <dbReference type="ARBA" id="ARBA00022807"/>
    </source>
</evidence>
<accession>C1L6D0</accession>
<dbReference type="SUPFAM" id="SSF54001">
    <property type="entry name" value="Cysteine proteinases"/>
    <property type="match status" value="1"/>
</dbReference>
<keyword evidence="5" id="KW-0865">Zymogen</keyword>